<sequence length="277" mass="31922">MSLSIPLKSSDIDPYDEDSRRQWIVNYLKAEGVYRQSSQAVSYDRRVEEVAKNISDNDRLTRVGHLYFEYHVDKAMWQKTFNDSEDGMAPEWPWSESPNPNDMSQGLSHMYRQWRIDYNQPVDLAESIIPFPTCMVPQSSLEKRKEIWDVIYGDKPYNKGAVGPFELALPKGIEFHRLLLGEGNEVFDNLCQLIGPLLIVSWTVVDNKVSTLILGVNPLFNVSTKSLFVHLSVRRLWVHLLRWLNAIEQGYEGTIVEHLEEALTETISNAQSDDFDV</sequence>
<gene>
    <name evidence="1" type="ORF">FNAPI_9686</name>
</gene>
<dbReference type="AlphaFoldDB" id="A0A8H5IUH2"/>
<comment type="caution">
    <text evidence="1">The sequence shown here is derived from an EMBL/GenBank/DDBJ whole genome shotgun (WGS) entry which is preliminary data.</text>
</comment>
<keyword evidence="2" id="KW-1185">Reference proteome</keyword>
<name>A0A8H5IUH2_9HYPO</name>
<evidence type="ECO:0000313" key="1">
    <source>
        <dbReference type="EMBL" id="KAF5543364.1"/>
    </source>
</evidence>
<reference evidence="1 2" key="1">
    <citation type="submission" date="2020-05" db="EMBL/GenBank/DDBJ databases">
        <title>Identification and distribution of gene clusters putatively required for synthesis of sphingolipid metabolism inhibitors in phylogenetically diverse species of the filamentous fungus Fusarium.</title>
        <authorList>
            <person name="Kim H.-S."/>
            <person name="Busman M."/>
            <person name="Brown D.W."/>
            <person name="Divon H."/>
            <person name="Uhlig S."/>
            <person name="Proctor R.H."/>
        </authorList>
    </citation>
    <scope>NUCLEOTIDE SEQUENCE [LARGE SCALE GENOMIC DNA]</scope>
    <source>
        <strain evidence="1 2">NRRL 25196</strain>
    </source>
</reference>
<accession>A0A8H5IUH2</accession>
<organism evidence="1 2">
    <name type="scientific">Fusarium napiforme</name>
    <dbReference type="NCBI Taxonomy" id="42672"/>
    <lineage>
        <taxon>Eukaryota</taxon>
        <taxon>Fungi</taxon>
        <taxon>Dikarya</taxon>
        <taxon>Ascomycota</taxon>
        <taxon>Pezizomycotina</taxon>
        <taxon>Sordariomycetes</taxon>
        <taxon>Hypocreomycetidae</taxon>
        <taxon>Hypocreales</taxon>
        <taxon>Nectriaceae</taxon>
        <taxon>Fusarium</taxon>
        <taxon>Fusarium fujikuroi species complex</taxon>
    </lineage>
</organism>
<proteinExistence type="predicted"/>
<protein>
    <submittedName>
        <fullName evidence="1">Uncharacterized protein</fullName>
    </submittedName>
</protein>
<evidence type="ECO:0000313" key="2">
    <source>
        <dbReference type="Proteomes" id="UP000574317"/>
    </source>
</evidence>
<dbReference type="EMBL" id="JAAOAO010000405">
    <property type="protein sequence ID" value="KAF5543364.1"/>
    <property type="molecule type" value="Genomic_DNA"/>
</dbReference>
<dbReference type="Proteomes" id="UP000574317">
    <property type="component" value="Unassembled WGS sequence"/>
</dbReference>